<dbReference type="InterPro" id="IPR024977">
    <property type="entry name" value="Apc4-like_WD40_dom"/>
</dbReference>
<evidence type="ECO:0000256" key="1">
    <source>
        <dbReference type="ARBA" id="ARBA00016067"/>
    </source>
</evidence>
<keyword evidence="2" id="KW-0132">Cell division</keyword>
<dbReference type="GO" id="GO:0005680">
    <property type="term" value="C:anaphase-promoting complex"/>
    <property type="evidence" value="ECO:0007669"/>
    <property type="project" value="InterPro"/>
</dbReference>
<dbReference type="GO" id="GO:0031145">
    <property type="term" value="P:anaphase-promoting complex-dependent catabolic process"/>
    <property type="evidence" value="ECO:0007669"/>
    <property type="project" value="InterPro"/>
</dbReference>
<dbReference type="Pfam" id="PF12894">
    <property type="entry name" value="ANAPC4_WD40"/>
    <property type="match status" value="1"/>
</dbReference>
<gene>
    <name evidence="8" type="ORF">EgrG_000759300</name>
</gene>
<organism evidence="8">
    <name type="scientific">Echinococcus granulosus</name>
    <name type="common">Hydatid tapeworm</name>
    <dbReference type="NCBI Taxonomy" id="6210"/>
    <lineage>
        <taxon>Eukaryota</taxon>
        <taxon>Metazoa</taxon>
        <taxon>Spiralia</taxon>
        <taxon>Lophotrochozoa</taxon>
        <taxon>Platyhelminthes</taxon>
        <taxon>Cestoda</taxon>
        <taxon>Eucestoda</taxon>
        <taxon>Cyclophyllidea</taxon>
        <taxon>Taeniidae</taxon>
        <taxon>Echinococcus</taxon>
        <taxon>Echinococcus granulosus group</taxon>
    </lineage>
</organism>
<dbReference type="PANTHER" id="PTHR13260">
    <property type="entry name" value="ANAPHASE PROMOTING COMPLEX SUBUNIT 4 APC4"/>
    <property type="match status" value="1"/>
</dbReference>
<sequence>MPPEYTTTVYEEKPIAKGKVSIASWSPKMDIIAIGSPSGIVSLHRYKMGINWEVHSSDSGGVTYLAWRPDGKVLSVAYECGRLKFLNLLDGSVLHSMEFGTAVIRHLTWVSCEHNVTTKQTIFPPFESLSIFTDDLFSNRQEVSQLSKPWLDPDSKPSVLIVHFADNTVRFYGCGFYELASLKLPVDCRSYECIMAQDFASFGYFSLTHQGVLTLNKIPSRALGERCLPMRNISFHIAALLHCKQLLEWSLKQLRNAWENTLLELDTKLTSYSRERLRSSSTWSLRNELLEIILFGHVSPQLREFFQRDWTPVAIRRAGIAMFKAYGSMKAITFQQLQYGLMRLICEASELLGCVRDRQICECFGLTEKVVVDLIRTAGSTLQKTLDLHLIVNHCSQYLRPFFQWFYGVALSSTKETSEKADIKVSPTERNLIITFVSERLRPFFVDGQLKSYQIELVEQYIRTGGTTKPVDELLGIQTTSENYKRAKLKDIIPLPTDFETKYFPEGIFVTTNASLADLIEVQLAGRIDKLAAFGGEQSSPSELFSEPERPVPLMANVNDISRLHICHFSCLMTSPQKAPTVPLLGLQALTGTVDRIAYVKPRDEGAVDVYDAILVFSSDPVDGKCGFSITVDGFVGDENPSKKPYQIVDLKFIEINTLVALIYREADASSTETLQWFIFIPLEQGLSGAPELATLSILLASSNLTDVLLRNPLPMSKLVTEPLQVHSLPRKPSWFAVNDERRTIFVMFDSICRVYIMERVTTGEEEGEDVDESL</sequence>
<dbReference type="EMBL" id="LK028576">
    <property type="protein sequence ID" value="CDS15197.1"/>
    <property type="molecule type" value="Genomic_DNA"/>
</dbReference>
<evidence type="ECO:0000256" key="3">
    <source>
        <dbReference type="ARBA" id="ARBA00022776"/>
    </source>
</evidence>
<evidence type="ECO:0000313" key="10">
    <source>
        <dbReference type="WBParaSite" id="EgrG_000759300"/>
    </source>
</evidence>
<protein>
    <recommendedName>
        <fullName evidence="1">Anaphase-promoting complex subunit 4</fullName>
    </recommendedName>
</protein>
<feature type="domain" description="Anaphase-promoting complex subunit 4 long" evidence="7">
    <location>
        <begin position="229"/>
        <end position="410"/>
    </location>
</feature>
<dbReference type="AlphaFoldDB" id="A0A068WC09"/>
<evidence type="ECO:0000256" key="4">
    <source>
        <dbReference type="ARBA" id="ARBA00022786"/>
    </source>
</evidence>
<dbReference type="InterPro" id="IPR024790">
    <property type="entry name" value="APC4_long_dom"/>
</dbReference>
<evidence type="ECO:0000313" key="9">
    <source>
        <dbReference type="Proteomes" id="UP000492820"/>
    </source>
</evidence>
<dbReference type="PANTHER" id="PTHR13260:SF0">
    <property type="entry name" value="ANAPHASE-PROMOTING COMPLEX SUBUNIT 4"/>
    <property type="match status" value="1"/>
</dbReference>
<dbReference type="GO" id="GO:0051301">
    <property type="term" value="P:cell division"/>
    <property type="evidence" value="ECO:0007669"/>
    <property type="project" value="UniProtKB-KW"/>
</dbReference>
<dbReference type="SUPFAM" id="SSF50978">
    <property type="entry name" value="WD40 repeat-like"/>
    <property type="match status" value="1"/>
</dbReference>
<dbReference type="WBParaSite" id="EgrG_000759300">
    <property type="protein sequence ID" value="EgrG_000759300"/>
    <property type="gene ID" value="EgrG_000759300"/>
</dbReference>
<reference evidence="10" key="3">
    <citation type="submission" date="2020-10" db="UniProtKB">
        <authorList>
            <consortium name="WormBaseParasite"/>
        </authorList>
    </citation>
    <scope>IDENTIFICATION</scope>
</reference>
<dbReference type="GO" id="GO:0070979">
    <property type="term" value="P:protein K11-linked ubiquitination"/>
    <property type="evidence" value="ECO:0007669"/>
    <property type="project" value="TreeGrafter"/>
</dbReference>
<dbReference type="GO" id="GO:0034399">
    <property type="term" value="C:nuclear periphery"/>
    <property type="evidence" value="ECO:0007669"/>
    <property type="project" value="TreeGrafter"/>
</dbReference>
<evidence type="ECO:0000256" key="2">
    <source>
        <dbReference type="ARBA" id="ARBA00022618"/>
    </source>
</evidence>
<keyword evidence="5" id="KW-0131">Cell cycle</keyword>
<accession>A0A068WC09</accession>
<keyword evidence="3" id="KW-0498">Mitosis</keyword>
<proteinExistence type="predicted"/>
<dbReference type="Pfam" id="PF12896">
    <property type="entry name" value="ANAPC4"/>
    <property type="match status" value="1"/>
</dbReference>
<evidence type="ECO:0000259" key="7">
    <source>
        <dbReference type="Pfam" id="PF12896"/>
    </source>
</evidence>
<evidence type="ECO:0000259" key="6">
    <source>
        <dbReference type="Pfam" id="PF12894"/>
    </source>
</evidence>
<keyword evidence="4" id="KW-0833">Ubl conjugation pathway</keyword>
<dbReference type="InterPro" id="IPR024789">
    <property type="entry name" value="APC4"/>
</dbReference>
<dbReference type="InterPro" id="IPR036322">
    <property type="entry name" value="WD40_repeat_dom_sf"/>
</dbReference>
<dbReference type="OrthoDB" id="2110451at2759"/>
<evidence type="ECO:0000256" key="5">
    <source>
        <dbReference type="ARBA" id="ARBA00023306"/>
    </source>
</evidence>
<evidence type="ECO:0000313" key="8">
    <source>
        <dbReference type="EMBL" id="CDS15197.1"/>
    </source>
</evidence>
<reference evidence="8 9" key="1">
    <citation type="journal article" date="2013" name="Nature">
        <title>The genomes of four tapeworm species reveal adaptations to parasitism.</title>
        <authorList>
            <person name="Tsai I.J."/>
            <person name="Zarowiecki M."/>
            <person name="Holroyd N."/>
            <person name="Garciarrubio A."/>
            <person name="Sanchez-Flores A."/>
            <person name="Brooks K.L."/>
            <person name="Tracey A."/>
            <person name="Bobes R.J."/>
            <person name="Fragoso G."/>
            <person name="Sciutto E."/>
            <person name="Aslett M."/>
            <person name="Beasley H."/>
            <person name="Bennett H.M."/>
            <person name="Cai J."/>
            <person name="Camicia F."/>
            <person name="Clark R."/>
            <person name="Cucher M."/>
            <person name="De Silva N."/>
            <person name="Day T.A."/>
            <person name="Deplazes P."/>
            <person name="Estrada K."/>
            <person name="Fernandez C."/>
            <person name="Holland P.W."/>
            <person name="Hou J."/>
            <person name="Hu S."/>
            <person name="Huckvale T."/>
            <person name="Hung S.S."/>
            <person name="Kamenetzky L."/>
            <person name="Keane J.A."/>
            <person name="Kiss F."/>
            <person name="Koziol U."/>
            <person name="Lambert O."/>
            <person name="Liu K."/>
            <person name="Luo X."/>
            <person name="Luo Y."/>
            <person name="Macchiaroli N."/>
            <person name="Nichol S."/>
            <person name="Paps J."/>
            <person name="Parkinson J."/>
            <person name="Pouchkina-Stantcheva N."/>
            <person name="Riddiford N."/>
            <person name="Rosenzvit M."/>
            <person name="Salinas G."/>
            <person name="Wasmuth J.D."/>
            <person name="Zamanian M."/>
            <person name="Zheng Y."/>
            <person name="Cai X."/>
            <person name="Soberon X."/>
            <person name="Olson P.D."/>
            <person name="Laclette J.P."/>
            <person name="Brehm K."/>
            <person name="Berriman M."/>
            <person name="Garciarrubio A."/>
            <person name="Bobes R.J."/>
            <person name="Fragoso G."/>
            <person name="Sanchez-Flores A."/>
            <person name="Estrada K."/>
            <person name="Cevallos M.A."/>
            <person name="Morett E."/>
            <person name="Gonzalez V."/>
            <person name="Portillo T."/>
            <person name="Ochoa-Leyva A."/>
            <person name="Jose M.V."/>
            <person name="Sciutto E."/>
            <person name="Landa A."/>
            <person name="Jimenez L."/>
            <person name="Valdes V."/>
            <person name="Carrero J.C."/>
            <person name="Larralde C."/>
            <person name="Morales-Montor J."/>
            <person name="Limon-Lason J."/>
            <person name="Soberon X."/>
            <person name="Laclette J.P."/>
        </authorList>
    </citation>
    <scope>NUCLEOTIDE SEQUENCE [LARGE SCALE GENOMIC DNA]</scope>
</reference>
<feature type="domain" description="Anaphase-promoting complex subunit 4-like WD40" evidence="6">
    <location>
        <begin position="24"/>
        <end position="110"/>
    </location>
</feature>
<name>A0A068WC09_ECHGR</name>
<reference evidence="8" key="2">
    <citation type="submission" date="2014-06" db="EMBL/GenBank/DDBJ databases">
        <authorList>
            <person name="Aslett M."/>
        </authorList>
    </citation>
    <scope>NUCLEOTIDE SEQUENCE</scope>
</reference>
<dbReference type="InterPro" id="IPR015943">
    <property type="entry name" value="WD40/YVTN_repeat-like_dom_sf"/>
</dbReference>
<dbReference type="Proteomes" id="UP000492820">
    <property type="component" value="Unassembled WGS sequence"/>
</dbReference>
<dbReference type="Gene3D" id="2.130.10.10">
    <property type="entry name" value="YVTN repeat-like/Quinoprotein amine dehydrogenase"/>
    <property type="match status" value="1"/>
</dbReference>